<protein>
    <submittedName>
        <fullName evidence="1">Gp045</fullName>
    </submittedName>
</protein>
<gene>
    <name evidence="1" type="ORF">Poco6gene045</name>
</gene>
<dbReference type="Proteomes" id="UP000001057">
    <property type="component" value="Segment"/>
</dbReference>
<reference evidence="1 2" key="1">
    <citation type="journal article" date="2011" name="Appl. Environ. Microbiol.">
        <title>Genomic and functional analyses of Rhodococcus equi phages ReqiPepy6, ReqiPoco6, ReqiPine5, and ReqiDocB7.</title>
        <authorList>
            <person name="Summer E.J."/>
            <person name="Liu M."/>
            <person name="Gill J.J."/>
            <person name="Grant M."/>
            <person name="Chan-Cortes T.N."/>
            <person name="Ferguson L."/>
            <person name="Janes C."/>
            <person name="Lange K."/>
            <person name="Bertoli M."/>
            <person name="Moore C."/>
            <person name="Orchard R.C."/>
            <person name="Cohen N."/>
            <person name="Young R."/>
        </authorList>
    </citation>
    <scope>NUCLEOTIDE SEQUENCE [LARGE SCALE GENOMIC DNA]</scope>
</reference>
<dbReference type="KEGG" id="vg:18559755"/>
<dbReference type="EMBL" id="GU580942">
    <property type="protein sequence ID" value="ADD81043.1"/>
    <property type="molecule type" value="Genomic_DNA"/>
</dbReference>
<dbReference type="GeneID" id="18559755"/>
<keyword evidence="2" id="KW-1185">Reference proteome</keyword>
<dbReference type="RefSeq" id="YP_009012626.1">
    <property type="nucleotide sequence ID" value="NC_023694.1"/>
</dbReference>
<evidence type="ECO:0000313" key="1">
    <source>
        <dbReference type="EMBL" id="ADD81043.1"/>
    </source>
</evidence>
<proteinExistence type="predicted"/>
<evidence type="ECO:0000313" key="2">
    <source>
        <dbReference type="Proteomes" id="UP000001057"/>
    </source>
</evidence>
<organism evidence="1 2">
    <name type="scientific">Rhodococcus phage ReqiPoco6</name>
    <dbReference type="NCBI Taxonomy" id="691964"/>
    <lineage>
        <taxon>Viruses</taxon>
        <taxon>Duplodnaviria</taxon>
        <taxon>Heunggongvirae</taxon>
        <taxon>Uroviricota</taxon>
        <taxon>Caudoviricetes</taxon>
        <taxon>Pepyhexavirus</taxon>
        <taxon>Pepyhexavirus poco6</taxon>
    </lineage>
</organism>
<accession>D4P7R3</accession>
<sequence length="92" mass="10159">MNNKIAIAALAVGALAVAGIATINCLQITREEEAKRAEFKRNEELNVHAVTLAAMRISERLEAGDHFASVNDLTDNFNEEIKFQKIAVRFDS</sequence>
<name>D4P7R3_9CAUD</name>